<protein>
    <recommendedName>
        <fullName evidence="6">Zinc finger PHD-type domain-containing protein</fullName>
    </recommendedName>
</protein>
<dbReference type="SUPFAM" id="SSF81383">
    <property type="entry name" value="F-box domain"/>
    <property type="match status" value="1"/>
</dbReference>
<dbReference type="Gene3D" id="3.30.40.10">
    <property type="entry name" value="Zinc/RING finger domain, C3HC4 (zinc finger)"/>
    <property type="match status" value="1"/>
</dbReference>
<dbReference type="InterPro" id="IPR029058">
    <property type="entry name" value="AB_hydrolase_fold"/>
</dbReference>
<organism evidence="7 8">
    <name type="scientific">Kingdonia uniflora</name>
    <dbReference type="NCBI Taxonomy" id="39325"/>
    <lineage>
        <taxon>Eukaryota</taxon>
        <taxon>Viridiplantae</taxon>
        <taxon>Streptophyta</taxon>
        <taxon>Embryophyta</taxon>
        <taxon>Tracheophyta</taxon>
        <taxon>Spermatophyta</taxon>
        <taxon>Magnoliopsida</taxon>
        <taxon>Ranunculales</taxon>
        <taxon>Circaeasteraceae</taxon>
        <taxon>Kingdonia</taxon>
    </lineage>
</organism>
<keyword evidence="2" id="KW-0479">Metal-binding</keyword>
<evidence type="ECO:0000256" key="5">
    <source>
        <dbReference type="SAM" id="MobiDB-lite"/>
    </source>
</evidence>
<dbReference type="EMBL" id="JACGCM010002231">
    <property type="protein sequence ID" value="KAF6142871.1"/>
    <property type="molecule type" value="Genomic_DNA"/>
</dbReference>
<dbReference type="Pfam" id="PF03096">
    <property type="entry name" value="Ndr"/>
    <property type="match status" value="1"/>
</dbReference>
<dbReference type="InterPro" id="IPR013083">
    <property type="entry name" value="Znf_RING/FYVE/PHD"/>
</dbReference>
<proteinExistence type="inferred from homology"/>
<dbReference type="AlphaFoldDB" id="A0A7J7LJM2"/>
<reference evidence="7 8" key="1">
    <citation type="journal article" date="2020" name="IScience">
        <title>Genome Sequencing of the Endangered Kingdonia uniflora (Circaeasteraceae, Ranunculales) Reveals Potential Mechanisms of Evolutionary Specialization.</title>
        <authorList>
            <person name="Sun Y."/>
            <person name="Deng T."/>
            <person name="Zhang A."/>
            <person name="Moore M.J."/>
            <person name="Landis J.B."/>
            <person name="Lin N."/>
            <person name="Zhang H."/>
            <person name="Zhang X."/>
            <person name="Huang J."/>
            <person name="Zhang X."/>
            <person name="Sun H."/>
            <person name="Wang H."/>
        </authorList>
    </citation>
    <scope>NUCLEOTIDE SEQUENCE [LARGE SCALE GENOMIC DNA]</scope>
    <source>
        <strain evidence="7">TB1705</strain>
        <tissue evidence="7">Leaf</tissue>
    </source>
</reference>
<dbReference type="InterPro" id="IPR001965">
    <property type="entry name" value="Znf_PHD"/>
</dbReference>
<dbReference type="SUPFAM" id="SSF52047">
    <property type="entry name" value="RNI-like"/>
    <property type="match status" value="1"/>
</dbReference>
<evidence type="ECO:0000313" key="8">
    <source>
        <dbReference type="Proteomes" id="UP000541444"/>
    </source>
</evidence>
<feature type="compositionally biased region" description="Acidic residues" evidence="5">
    <location>
        <begin position="678"/>
        <end position="693"/>
    </location>
</feature>
<feature type="region of interest" description="Disordered" evidence="5">
    <location>
        <begin position="671"/>
        <end position="693"/>
    </location>
</feature>
<accession>A0A7J7LJM2</accession>
<sequence>MEVFSDYISNLPDNVIERILLGLPMKDGARTSILSTTWKYKWAAVPQLEFDYSIKEIPGNYSTVNVIDHVLLLHIGPIHKFKLSHHYGSNMPSFRDMDRWIFFLSRYKIKEFILDSFHDDQYILPSQLFSWKDLHSLTLDNCAVELPPMFKGFPNLRTLHLESTTITDDAFERLIPSCPLLDTLRLTFFDCSSLRINAPNLRSFSFDCGNFDDVNFIDTLLLSTVFIYLGSPINGDKSGRLADFIGSLPRIKKLSMDLNLLQYLARDIVPGSLPVESVSLKFLYMEINFRSPKEILAALCVLGCAPKLHTLNLDTMVPNSAQASESVEEPRIDLFQGLDHLSSTFSHLEHVWIREVSDTDMLIAEYGGRWQFHENYDVVEEEEEEIEVRKDVRFKKLKVKTSPLRSKFRGRKLVERAPNYDEEEEDYDCNDEEDKDFTLDSIGFEEEEEEVHMKRKVIRSKDLKVERSSSPSKKNRINETCGVDDEEDYTIPLTIMMMMTTMNIRWMKLSVEMMWKNYGEEDYDFEDEDEDDEDEEFMIGAVMCLGVTAGAYILTLFAMKYRERVLGLILVSPLCRTPSWTEWLYNKLMANLLYFYGMCGMMKECLLQRGLYNSTNDYDDDDDDEEYTMNEIECRDDVEELQVKTKIIRSKDSEVKRGSLGRKKVRSRHVDKRIRDSDGEENYDFEDEDEDDEDEEFMLEEIYQPTEEELMRYLNPYDNVVCVECQQDGDDSVMLLCDSPAHTYCVGLGRNVPEGNWYCRICSLGSVNLDIHDPVVPKLSDLSSTHQTNRDETATSHISVSIPII</sequence>
<keyword evidence="8" id="KW-1185">Reference proteome</keyword>
<dbReference type="InterPro" id="IPR004142">
    <property type="entry name" value="NDRG"/>
</dbReference>
<dbReference type="Gene3D" id="3.40.50.1820">
    <property type="entry name" value="alpha/beta hydrolase"/>
    <property type="match status" value="1"/>
</dbReference>
<feature type="region of interest" description="Disordered" evidence="5">
    <location>
        <begin position="782"/>
        <end position="805"/>
    </location>
</feature>
<evidence type="ECO:0000313" key="7">
    <source>
        <dbReference type="EMBL" id="KAF6142871.1"/>
    </source>
</evidence>
<dbReference type="SUPFAM" id="SSF57903">
    <property type="entry name" value="FYVE/PHD zinc finger"/>
    <property type="match status" value="1"/>
</dbReference>
<feature type="domain" description="Zinc finger PHD-type" evidence="6">
    <location>
        <begin position="721"/>
        <end position="763"/>
    </location>
</feature>
<dbReference type="SMART" id="SM00249">
    <property type="entry name" value="PHD"/>
    <property type="match status" value="1"/>
</dbReference>
<evidence type="ECO:0000256" key="4">
    <source>
        <dbReference type="ARBA" id="ARBA00022833"/>
    </source>
</evidence>
<comment type="similarity">
    <text evidence="1">Belongs to the NDRG family.</text>
</comment>
<keyword evidence="3" id="KW-0863">Zinc-finger</keyword>
<evidence type="ECO:0000256" key="2">
    <source>
        <dbReference type="ARBA" id="ARBA00022723"/>
    </source>
</evidence>
<dbReference type="InterPro" id="IPR036047">
    <property type="entry name" value="F-box-like_dom_sf"/>
</dbReference>
<dbReference type="GO" id="GO:0008270">
    <property type="term" value="F:zinc ion binding"/>
    <property type="evidence" value="ECO:0007669"/>
    <property type="project" value="UniProtKB-KW"/>
</dbReference>
<dbReference type="Gene3D" id="3.80.10.10">
    <property type="entry name" value="Ribonuclease Inhibitor"/>
    <property type="match status" value="1"/>
</dbReference>
<dbReference type="InterPro" id="IPR032675">
    <property type="entry name" value="LRR_dom_sf"/>
</dbReference>
<evidence type="ECO:0000256" key="3">
    <source>
        <dbReference type="ARBA" id="ARBA00022771"/>
    </source>
</evidence>
<dbReference type="PANTHER" id="PTHR31639:SF237">
    <property type="entry name" value="F-BOX DOMAIN-CONTAINING PROTEIN"/>
    <property type="match status" value="1"/>
</dbReference>
<dbReference type="Proteomes" id="UP000541444">
    <property type="component" value="Unassembled WGS sequence"/>
</dbReference>
<name>A0A7J7LJM2_9MAGN</name>
<evidence type="ECO:0000259" key="6">
    <source>
        <dbReference type="SMART" id="SM00249"/>
    </source>
</evidence>
<dbReference type="InterPro" id="IPR011011">
    <property type="entry name" value="Znf_FYVE_PHD"/>
</dbReference>
<dbReference type="Pfam" id="PF24758">
    <property type="entry name" value="LRR_At5g56370"/>
    <property type="match status" value="1"/>
</dbReference>
<evidence type="ECO:0000256" key="1">
    <source>
        <dbReference type="ARBA" id="ARBA00005598"/>
    </source>
</evidence>
<keyword evidence="4" id="KW-0862">Zinc</keyword>
<gene>
    <name evidence="7" type="ORF">GIB67_001737</name>
</gene>
<dbReference type="InterPro" id="IPR055411">
    <property type="entry name" value="LRR_FXL15/At3g58940/PEG3-like"/>
</dbReference>
<dbReference type="OrthoDB" id="629734at2759"/>
<dbReference type="PANTHER" id="PTHR31639">
    <property type="entry name" value="F-BOX PROTEIN-LIKE"/>
    <property type="match status" value="1"/>
</dbReference>
<dbReference type="SUPFAM" id="SSF53474">
    <property type="entry name" value="alpha/beta-Hydrolases"/>
    <property type="match status" value="1"/>
</dbReference>
<comment type="caution">
    <text evidence="7">The sequence shown here is derived from an EMBL/GenBank/DDBJ whole genome shotgun (WGS) entry which is preliminary data.</text>
</comment>